<dbReference type="PANTHER" id="PTHR43206">
    <property type="entry name" value="AMINOTRANSFERASE"/>
    <property type="match status" value="1"/>
</dbReference>
<dbReference type="Gene3D" id="3.40.640.10">
    <property type="entry name" value="Type I PLP-dependent aspartate aminotransferase-like (Major domain)"/>
    <property type="match status" value="1"/>
</dbReference>
<comment type="cofactor">
    <cofactor evidence="1">
        <name>pyridoxal 5'-phosphate</name>
        <dbReference type="ChEBI" id="CHEBI:597326"/>
    </cofactor>
</comment>
<evidence type="ECO:0000256" key="4">
    <source>
        <dbReference type="ARBA" id="ARBA00022679"/>
    </source>
</evidence>
<reference evidence="7 8" key="1">
    <citation type="submission" date="2017-02" db="EMBL/GenBank/DDBJ databases">
        <title>Draft genome sequence of Moraxella pluranimalium CCUG 54913T type strain.</title>
        <authorList>
            <person name="Salva-Serra F."/>
            <person name="Engstrom-Jakobsson H."/>
            <person name="Thorell K."/>
            <person name="Jaen-Luchoro D."/>
            <person name="Gonzales-Siles L."/>
            <person name="Karlsson R."/>
            <person name="Yazdan S."/>
            <person name="Boulund F."/>
            <person name="Johnning A."/>
            <person name="Engstrand L."/>
            <person name="Kristiansson E."/>
            <person name="Moore E."/>
        </authorList>
    </citation>
    <scope>NUCLEOTIDE SEQUENCE [LARGE SCALE GENOMIC DNA]</scope>
    <source>
        <strain evidence="7 8">CCUG 54913</strain>
    </source>
</reference>
<organism evidence="7 8">
    <name type="scientific">Moraxella pluranimalium</name>
    <dbReference type="NCBI Taxonomy" id="470453"/>
    <lineage>
        <taxon>Bacteria</taxon>
        <taxon>Pseudomonadati</taxon>
        <taxon>Pseudomonadota</taxon>
        <taxon>Gammaproteobacteria</taxon>
        <taxon>Moraxellales</taxon>
        <taxon>Moraxellaceae</taxon>
        <taxon>Moraxella</taxon>
    </lineage>
</organism>
<proteinExistence type="inferred from homology"/>
<dbReference type="STRING" id="470453.B0680_04730"/>
<dbReference type="InterPro" id="IPR015422">
    <property type="entry name" value="PyrdxlP-dep_Trfase_small"/>
</dbReference>
<dbReference type="EMBL" id="MUYU01000010">
    <property type="protein sequence ID" value="OOS24489.1"/>
    <property type="molecule type" value="Genomic_DNA"/>
</dbReference>
<dbReference type="GO" id="GO:0008483">
    <property type="term" value="F:transaminase activity"/>
    <property type="evidence" value="ECO:0007669"/>
    <property type="project" value="UniProtKB-KW"/>
</dbReference>
<dbReference type="Gene3D" id="3.90.1150.10">
    <property type="entry name" value="Aspartate Aminotransferase, domain 1"/>
    <property type="match status" value="1"/>
</dbReference>
<dbReference type="GO" id="GO:0030170">
    <property type="term" value="F:pyridoxal phosphate binding"/>
    <property type="evidence" value="ECO:0007669"/>
    <property type="project" value="InterPro"/>
</dbReference>
<dbReference type="Proteomes" id="UP000189800">
    <property type="component" value="Unassembled WGS sequence"/>
</dbReference>
<evidence type="ECO:0000256" key="5">
    <source>
        <dbReference type="ARBA" id="ARBA00022898"/>
    </source>
</evidence>
<accession>A0A1T0CQI9</accession>
<dbReference type="GO" id="GO:0009450">
    <property type="term" value="P:gamma-aminobutyric acid catabolic process"/>
    <property type="evidence" value="ECO:0007669"/>
    <property type="project" value="TreeGrafter"/>
</dbReference>
<comment type="similarity">
    <text evidence="2 6">Belongs to the class-III pyridoxal-phosphate-dependent aminotransferase family.</text>
</comment>
<evidence type="ECO:0000256" key="1">
    <source>
        <dbReference type="ARBA" id="ARBA00001933"/>
    </source>
</evidence>
<gene>
    <name evidence="7" type="ORF">B0680_04730</name>
</gene>
<dbReference type="AlphaFoldDB" id="A0A1T0CQI9"/>
<dbReference type="RefSeq" id="WP_078253921.1">
    <property type="nucleotide sequence ID" value="NZ_MUYU01000010.1"/>
</dbReference>
<evidence type="ECO:0000256" key="6">
    <source>
        <dbReference type="RuleBase" id="RU003560"/>
    </source>
</evidence>
<keyword evidence="5 6" id="KW-0663">Pyridoxal phosphate</keyword>
<protein>
    <submittedName>
        <fullName evidence="7">Lysine 6-aminotransferase</fullName>
    </submittedName>
</protein>
<dbReference type="InterPro" id="IPR015424">
    <property type="entry name" value="PyrdxlP-dep_Trfase"/>
</dbReference>
<keyword evidence="8" id="KW-1185">Reference proteome</keyword>
<keyword evidence="4 7" id="KW-0808">Transferase</keyword>
<evidence type="ECO:0000256" key="2">
    <source>
        <dbReference type="ARBA" id="ARBA00008954"/>
    </source>
</evidence>
<dbReference type="SUPFAM" id="SSF53383">
    <property type="entry name" value="PLP-dependent transferases"/>
    <property type="match status" value="1"/>
</dbReference>
<name>A0A1T0CQI9_9GAMM</name>
<dbReference type="InterPro" id="IPR005814">
    <property type="entry name" value="Aminotrans_3"/>
</dbReference>
<comment type="caution">
    <text evidence="7">The sequence shown here is derived from an EMBL/GenBank/DDBJ whole genome shotgun (WGS) entry which is preliminary data.</text>
</comment>
<sequence length="489" mass="52922">MSVLHDLAVLRSHGGMLCTGLDDASIERFASCAPELTQAINDALTRYQDIKAHYPELLALDEQAQIDAIQDGFVNFYASDSVNPYVALSACGSWIVTLKGAVLYDTGGYGMLGFGHTPDAVIQAMAKPQVTANIMTPNLAQYRLIQALKQEIGQTQNGCPYTGFMCLNSGSEAVGLATRIIDAHAKRQTDAGARHAGKIIKRLTIKGSFHGRTDRPALYSNSSRASYDKYLASYKDEDSVITVAPYDIDALKAVFVDADANGWFIEAMLMEPVMGEGNPGRSVPRAFYDAARALTREHGSLLLIDSIQAGLRTTGYLSIVDSPEFEGIEPPDFETYSKAINAGQFPLSILAMTDYASGEYQRGLYGNTMTTNPRALDVACAVLDGMTDDVRANIVHQGKQAIAKLNALQAKLGDAITNVQGTGLLFSCELHPRYKAYGTGSVEEWLRLHGIGVIHGGQNALRFTPQFGISDDELDLVMEKLEQALQAMA</sequence>
<keyword evidence="3 7" id="KW-0032">Aminotransferase</keyword>
<evidence type="ECO:0000313" key="7">
    <source>
        <dbReference type="EMBL" id="OOS24489.1"/>
    </source>
</evidence>
<evidence type="ECO:0000313" key="8">
    <source>
        <dbReference type="Proteomes" id="UP000189800"/>
    </source>
</evidence>
<dbReference type="PANTHER" id="PTHR43206:SF2">
    <property type="entry name" value="4-AMINOBUTYRATE AMINOTRANSFERASE GABT"/>
    <property type="match status" value="1"/>
</dbReference>
<evidence type="ECO:0000256" key="3">
    <source>
        <dbReference type="ARBA" id="ARBA00022576"/>
    </source>
</evidence>
<dbReference type="GO" id="GO:0005829">
    <property type="term" value="C:cytosol"/>
    <property type="evidence" value="ECO:0007669"/>
    <property type="project" value="TreeGrafter"/>
</dbReference>
<dbReference type="Pfam" id="PF00202">
    <property type="entry name" value="Aminotran_3"/>
    <property type="match status" value="1"/>
</dbReference>
<dbReference type="InterPro" id="IPR015421">
    <property type="entry name" value="PyrdxlP-dep_Trfase_major"/>
</dbReference>
<dbReference type="OrthoDB" id="6188639at2"/>